<feature type="non-terminal residue" evidence="1">
    <location>
        <position position="77"/>
    </location>
</feature>
<comment type="caution">
    <text evidence="1">The sequence shown here is derived from an EMBL/GenBank/DDBJ whole genome shotgun (WGS) entry which is preliminary data.</text>
</comment>
<dbReference type="EMBL" id="JAMKFB020000005">
    <property type="protein sequence ID" value="KAL0192422.1"/>
    <property type="molecule type" value="Genomic_DNA"/>
</dbReference>
<proteinExistence type="predicted"/>
<organism evidence="1 2">
    <name type="scientific">Cirrhinus mrigala</name>
    <name type="common">Mrigala</name>
    <dbReference type="NCBI Taxonomy" id="683832"/>
    <lineage>
        <taxon>Eukaryota</taxon>
        <taxon>Metazoa</taxon>
        <taxon>Chordata</taxon>
        <taxon>Craniata</taxon>
        <taxon>Vertebrata</taxon>
        <taxon>Euteleostomi</taxon>
        <taxon>Actinopterygii</taxon>
        <taxon>Neopterygii</taxon>
        <taxon>Teleostei</taxon>
        <taxon>Ostariophysi</taxon>
        <taxon>Cypriniformes</taxon>
        <taxon>Cyprinidae</taxon>
        <taxon>Labeoninae</taxon>
        <taxon>Labeonini</taxon>
        <taxon>Cirrhinus</taxon>
    </lineage>
</organism>
<dbReference type="Proteomes" id="UP001529510">
    <property type="component" value="Unassembled WGS sequence"/>
</dbReference>
<gene>
    <name evidence="1" type="ORF">M9458_010718</name>
</gene>
<accession>A0ABD0R1U4</accession>
<name>A0ABD0R1U4_CIRMR</name>
<evidence type="ECO:0000313" key="1">
    <source>
        <dbReference type="EMBL" id="KAL0192422.1"/>
    </source>
</evidence>
<reference evidence="1 2" key="1">
    <citation type="submission" date="2024-05" db="EMBL/GenBank/DDBJ databases">
        <title>Genome sequencing and assembly of Indian major carp, Cirrhinus mrigala (Hamilton, 1822).</title>
        <authorList>
            <person name="Mohindra V."/>
            <person name="Chowdhury L.M."/>
            <person name="Lal K."/>
            <person name="Jena J.K."/>
        </authorList>
    </citation>
    <scope>NUCLEOTIDE SEQUENCE [LARGE SCALE GENOMIC DNA]</scope>
    <source>
        <strain evidence="1">CM1030</strain>
        <tissue evidence="1">Blood</tissue>
    </source>
</reference>
<keyword evidence="2" id="KW-1185">Reference proteome</keyword>
<dbReference type="AlphaFoldDB" id="A0ABD0R1U4"/>
<evidence type="ECO:0000313" key="2">
    <source>
        <dbReference type="Proteomes" id="UP001529510"/>
    </source>
</evidence>
<protein>
    <submittedName>
        <fullName evidence="1">Uncharacterized protein</fullName>
    </submittedName>
</protein>
<feature type="non-terminal residue" evidence="1">
    <location>
        <position position="1"/>
    </location>
</feature>
<sequence>VSVQSASIWPVPLASYETTSALVTRSSPEMGMAPWHTPDWRFTTVSPPVQPWPESLWDKSPGILWFTQMPLPRVGVL</sequence>